<proteinExistence type="predicted"/>
<organism evidence="1 2">
    <name type="scientific">Denitratimonas tolerans</name>
    <dbReference type="NCBI Taxonomy" id="1338420"/>
    <lineage>
        <taxon>Bacteria</taxon>
        <taxon>Pseudomonadati</taxon>
        <taxon>Pseudomonadota</taxon>
        <taxon>Gammaproteobacteria</taxon>
        <taxon>Lysobacterales</taxon>
        <taxon>Lysobacteraceae</taxon>
        <taxon>Denitratimonas</taxon>
    </lineage>
</organism>
<dbReference type="Proteomes" id="UP001364472">
    <property type="component" value="Unassembled WGS sequence"/>
</dbReference>
<dbReference type="Gene3D" id="2.40.160.20">
    <property type="match status" value="1"/>
</dbReference>
<gene>
    <name evidence="1" type="ORF">WB794_07660</name>
</gene>
<accession>A0AAW9R494</accession>
<name>A0AAW9R494_9GAMM</name>
<dbReference type="Pfam" id="PF09411">
    <property type="entry name" value="PagL"/>
    <property type="match status" value="1"/>
</dbReference>
<dbReference type="InterPro" id="IPR018550">
    <property type="entry name" value="Lipid-A_deacylase-rel"/>
</dbReference>
<dbReference type="RefSeq" id="WP_337335264.1">
    <property type="nucleotide sequence ID" value="NZ_JBBDHC010000009.1"/>
</dbReference>
<keyword evidence="1" id="KW-0378">Hydrolase</keyword>
<comment type="caution">
    <text evidence="1">The sequence shown here is derived from an EMBL/GenBank/DDBJ whole genome shotgun (WGS) entry which is preliminary data.</text>
</comment>
<sequence>MSCFLFTGAMSRVCFLLFIVLVIATGNANAGFHAGAAWVDEIDGVASHALTLSWETPTRHPWEFMLGYIAARNAAAARTPDVYFGSVSKRFTWRGWFVQGGIAATNSETEALSRHWQFQTGIGYRYQRLTFSLRHLSNANTGGRNRGENLLLVQYGF</sequence>
<dbReference type="GO" id="GO:0016787">
    <property type="term" value="F:hydrolase activity"/>
    <property type="evidence" value="ECO:0007669"/>
    <property type="project" value="UniProtKB-KW"/>
</dbReference>
<keyword evidence="2" id="KW-1185">Reference proteome</keyword>
<dbReference type="AlphaFoldDB" id="A0AAW9R494"/>
<evidence type="ECO:0000313" key="1">
    <source>
        <dbReference type="EMBL" id="MEJ1249545.1"/>
    </source>
</evidence>
<protein>
    <submittedName>
        <fullName evidence="1">Acyloxyacyl hydrolase</fullName>
    </submittedName>
</protein>
<dbReference type="EMBL" id="JBBDHC010000009">
    <property type="protein sequence ID" value="MEJ1249545.1"/>
    <property type="molecule type" value="Genomic_DNA"/>
</dbReference>
<evidence type="ECO:0000313" key="2">
    <source>
        <dbReference type="Proteomes" id="UP001364472"/>
    </source>
</evidence>
<reference evidence="1 2" key="1">
    <citation type="journal article" date="2016" name="Antonie Van Leeuwenhoek">
        <title>Denitratimonas tolerans gen. nov., sp. nov., a denitrifying bacterium isolated from a bioreactor for tannery wastewater treatment.</title>
        <authorList>
            <person name="Han S.I."/>
            <person name="Kim J.O."/>
            <person name="Lee Y.R."/>
            <person name="Ekpeghere K.I."/>
            <person name="Koh S.C."/>
            <person name="Whang K.S."/>
        </authorList>
    </citation>
    <scope>NUCLEOTIDE SEQUENCE [LARGE SCALE GENOMIC DNA]</scope>
    <source>
        <strain evidence="1 2">KACC 17565</strain>
    </source>
</reference>